<reference evidence="1" key="2">
    <citation type="journal article" date="2020" name="Nat. Commun.">
        <title>Large-scale genome sequencing of mycorrhizal fungi provides insights into the early evolution of symbiotic traits.</title>
        <authorList>
            <person name="Miyauchi S."/>
            <person name="Kiss E."/>
            <person name="Kuo A."/>
            <person name="Drula E."/>
            <person name="Kohler A."/>
            <person name="Sanchez-Garcia M."/>
            <person name="Morin E."/>
            <person name="Andreopoulos B."/>
            <person name="Barry K.W."/>
            <person name="Bonito G."/>
            <person name="Buee M."/>
            <person name="Carver A."/>
            <person name="Chen C."/>
            <person name="Cichocki N."/>
            <person name="Clum A."/>
            <person name="Culley D."/>
            <person name="Crous P.W."/>
            <person name="Fauchery L."/>
            <person name="Girlanda M."/>
            <person name="Hayes R.D."/>
            <person name="Keri Z."/>
            <person name="LaButti K."/>
            <person name="Lipzen A."/>
            <person name="Lombard V."/>
            <person name="Magnuson J."/>
            <person name="Maillard F."/>
            <person name="Murat C."/>
            <person name="Nolan M."/>
            <person name="Ohm R.A."/>
            <person name="Pangilinan J."/>
            <person name="Pereira M.F."/>
            <person name="Perotto S."/>
            <person name="Peter M."/>
            <person name="Pfister S."/>
            <person name="Riley R."/>
            <person name="Sitrit Y."/>
            <person name="Stielow J.B."/>
            <person name="Szollosi G."/>
            <person name="Zifcakova L."/>
            <person name="Stursova M."/>
            <person name="Spatafora J.W."/>
            <person name="Tedersoo L."/>
            <person name="Vaario L.M."/>
            <person name="Yamada A."/>
            <person name="Yan M."/>
            <person name="Wang P."/>
            <person name="Xu J."/>
            <person name="Bruns T."/>
            <person name="Baldrian P."/>
            <person name="Vilgalys R."/>
            <person name="Dunand C."/>
            <person name="Henrissat B."/>
            <person name="Grigoriev I.V."/>
            <person name="Hibbett D."/>
            <person name="Nagy L.G."/>
            <person name="Martin F.M."/>
        </authorList>
    </citation>
    <scope>NUCLEOTIDE SEQUENCE</scope>
    <source>
        <strain evidence="1">P2</strain>
    </source>
</reference>
<dbReference type="Proteomes" id="UP000886501">
    <property type="component" value="Unassembled WGS sequence"/>
</dbReference>
<reference evidence="1" key="1">
    <citation type="submission" date="2019-10" db="EMBL/GenBank/DDBJ databases">
        <authorList>
            <consortium name="DOE Joint Genome Institute"/>
            <person name="Kuo A."/>
            <person name="Miyauchi S."/>
            <person name="Kiss E."/>
            <person name="Drula E."/>
            <person name="Kohler A."/>
            <person name="Sanchez-Garcia M."/>
            <person name="Andreopoulos B."/>
            <person name="Barry K.W."/>
            <person name="Bonito G."/>
            <person name="Buee M."/>
            <person name="Carver A."/>
            <person name="Chen C."/>
            <person name="Cichocki N."/>
            <person name="Clum A."/>
            <person name="Culley D."/>
            <person name="Crous P.W."/>
            <person name="Fauchery L."/>
            <person name="Girlanda M."/>
            <person name="Hayes R."/>
            <person name="Keri Z."/>
            <person name="Labutti K."/>
            <person name="Lipzen A."/>
            <person name="Lombard V."/>
            <person name="Magnuson J."/>
            <person name="Maillard F."/>
            <person name="Morin E."/>
            <person name="Murat C."/>
            <person name="Nolan M."/>
            <person name="Ohm R."/>
            <person name="Pangilinan J."/>
            <person name="Pereira M."/>
            <person name="Perotto S."/>
            <person name="Peter M."/>
            <person name="Riley R."/>
            <person name="Sitrit Y."/>
            <person name="Stielow B."/>
            <person name="Szollosi G."/>
            <person name="Zifcakova L."/>
            <person name="Stursova M."/>
            <person name="Spatafora J.W."/>
            <person name="Tedersoo L."/>
            <person name="Vaario L.-M."/>
            <person name="Yamada A."/>
            <person name="Yan M."/>
            <person name="Wang P."/>
            <person name="Xu J."/>
            <person name="Bruns T."/>
            <person name="Baldrian P."/>
            <person name="Vilgalys R."/>
            <person name="Henrissat B."/>
            <person name="Grigoriev I.V."/>
            <person name="Hibbett D."/>
            <person name="Nagy L.G."/>
            <person name="Martin F.M."/>
        </authorList>
    </citation>
    <scope>NUCLEOTIDE SEQUENCE</scope>
    <source>
        <strain evidence="1">P2</strain>
    </source>
</reference>
<protein>
    <submittedName>
        <fullName evidence="1">Uncharacterized protein</fullName>
    </submittedName>
</protein>
<keyword evidence="2" id="KW-1185">Reference proteome</keyword>
<proteinExistence type="predicted"/>
<name>A0ACB6YWY6_THEGA</name>
<evidence type="ECO:0000313" key="2">
    <source>
        <dbReference type="Proteomes" id="UP000886501"/>
    </source>
</evidence>
<organism evidence="1 2">
    <name type="scientific">Thelephora ganbajun</name>
    <name type="common">Ganba fungus</name>
    <dbReference type="NCBI Taxonomy" id="370292"/>
    <lineage>
        <taxon>Eukaryota</taxon>
        <taxon>Fungi</taxon>
        <taxon>Dikarya</taxon>
        <taxon>Basidiomycota</taxon>
        <taxon>Agaricomycotina</taxon>
        <taxon>Agaricomycetes</taxon>
        <taxon>Thelephorales</taxon>
        <taxon>Thelephoraceae</taxon>
        <taxon>Thelephora</taxon>
    </lineage>
</organism>
<accession>A0ACB6YWY6</accession>
<sequence length="531" mass="58691">MDHIRQRFLQAEQDFFSALRSGDDQSLVDFAEHWETLQSDWESYLHEANLSTQKLVHKVVAKIGELTGDFYAFHSHRLSLEDDLLTNLEDVFASLTLEDCATRIDSAPNNAPQSLESLSPDHEVLSPAQWLLHNLHNPYPLPHIRFSTHKTLDSKHTKDWFAKARQRIGWTRLLRDRFAGCRSLAIDAAFRAFVRDDPANPLDADLKAAFLAIKSHAELVYGEEDMKSHSSPKRSRSISPTPSLTSSSGSEDTDDERYIAPSRRIFNPSSKRAALGFIDSSLSKRRRTHQSPPSPPLQAMSVLSPPPTEIASQRSRKRRLSEGDSACPRPKRPRGIESGRLCAVSDSCSISTAPAWFNFDESFQIPSPASIDPFESCPFDLDFFDPPSLSSVVTSPIPAPLADVVVQAEDFTALFEMPPLELLQSELPTFNSDWSEFLNFETDLSIFSSSLSLTPSSTSTPPLVDDATLPPSSPLHSDPSSPNSPLEILPCLSDKGIKSPTGEPIIEGQDFLLPPGENAGIPSAGVLLFVY</sequence>
<dbReference type="EMBL" id="MU118837">
    <property type="protein sequence ID" value="KAF9641965.1"/>
    <property type="molecule type" value="Genomic_DNA"/>
</dbReference>
<evidence type="ECO:0000313" key="1">
    <source>
        <dbReference type="EMBL" id="KAF9641965.1"/>
    </source>
</evidence>
<gene>
    <name evidence="1" type="ORF">BDM02DRAFT_3273633</name>
</gene>
<comment type="caution">
    <text evidence="1">The sequence shown here is derived from an EMBL/GenBank/DDBJ whole genome shotgun (WGS) entry which is preliminary data.</text>
</comment>